<accession>A0A0B0EPG9</accession>
<protein>
    <submittedName>
        <fullName evidence="1">Uncharacterized protein</fullName>
    </submittedName>
</protein>
<proteinExistence type="predicted"/>
<dbReference type="AlphaFoldDB" id="A0A0B0EPG9"/>
<name>A0A0B0EPG9_9BACT</name>
<organism evidence="1 2">
    <name type="scientific">Candidatus Scalindua brodae</name>
    <dbReference type="NCBI Taxonomy" id="237368"/>
    <lineage>
        <taxon>Bacteria</taxon>
        <taxon>Pseudomonadati</taxon>
        <taxon>Planctomycetota</taxon>
        <taxon>Candidatus Brocadiia</taxon>
        <taxon>Candidatus Brocadiales</taxon>
        <taxon>Candidatus Scalinduaceae</taxon>
        <taxon>Candidatus Scalindua</taxon>
    </lineage>
</organism>
<dbReference type="EMBL" id="JRYO01000121">
    <property type="protein sequence ID" value="KHE92530.1"/>
    <property type="molecule type" value="Genomic_DNA"/>
</dbReference>
<evidence type="ECO:0000313" key="1">
    <source>
        <dbReference type="EMBL" id="KHE92530.1"/>
    </source>
</evidence>
<reference evidence="1 2" key="1">
    <citation type="submission" date="2014-10" db="EMBL/GenBank/DDBJ databases">
        <title>Draft genome of anammox bacterium scalindua brodae, obtained using differential coverage binning of sequence data from two enrichment reactors.</title>
        <authorList>
            <person name="Speth D.R."/>
            <person name="Russ L."/>
            <person name="Kartal B."/>
            <person name="Op den Camp H.J."/>
            <person name="Dutilh B.E."/>
            <person name="Jetten M.S."/>
        </authorList>
    </citation>
    <scope>NUCLEOTIDE SEQUENCE [LARGE SCALE GENOMIC DNA]</scope>
    <source>
        <strain evidence="1">RU1</strain>
    </source>
</reference>
<gene>
    <name evidence="1" type="ORF">SCABRO_01741</name>
</gene>
<comment type="caution">
    <text evidence="1">The sequence shown here is derived from an EMBL/GenBank/DDBJ whole genome shotgun (WGS) entry which is preliminary data.</text>
</comment>
<evidence type="ECO:0000313" key="2">
    <source>
        <dbReference type="Proteomes" id="UP000030652"/>
    </source>
</evidence>
<dbReference type="Proteomes" id="UP000030652">
    <property type="component" value="Unassembled WGS sequence"/>
</dbReference>
<sequence length="69" mass="7813">MVKERAYYDCGNYNTSNICKLLANLKRVLNGTETLTVKEDAANKFCSTCNTFINIIERYKPSSSQRTPA</sequence>